<reference evidence="5 6" key="3">
    <citation type="submission" date="2018-08" db="EMBL/GenBank/DDBJ databases">
        <title>A genome reference for cultivated species of the human gut microbiota.</title>
        <authorList>
            <person name="Zou Y."/>
            <person name="Xue W."/>
            <person name="Luo G."/>
        </authorList>
    </citation>
    <scope>NUCLEOTIDE SEQUENCE [LARGE SCALE GENOMIC DNA]</scope>
    <source>
        <strain evidence="2 6">AF05-4</strain>
        <strain evidence="3 5">AF35-20</strain>
    </source>
</reference>
<dbReference type="Pfam" id="PF01063">
    <property type="entry name" value="Aminotran_4"/>
    <property type="match status" value="1"/>
</dbReference>
<dbReference type="InterPro" id="IPR043132">
    <property type="entry name" value="BCAT-like_C"/>
</dbReference>
<dbReference type="EMBL" id="QRPN01000014">
    <property type="protein sequence ID" value="RHM16723.1"/>
    <property type="molecule type" value="Genomic_DNA"/>
</dbReference>
<dbReference type="InterPro" id="IPR043131">
    <property type="entry name" value="BCAT-like_N"/>
</dbReference>
<reference evidence="1 4" key="1">
    <citation type="journal article" date="2016" name="BMC Genomics">
        <title>Type VI secretion systems of human gut Bacteroidales segregate into three genetic architectures, two of which are contained on mobile genetic elements.</title>
        <authorList>
            <person name="Coyne M.J."/>
            <person name="Roelofs K.G."/>
            <person name="Comstock L.E."/>
        </authorList>
    </citation>
    <scope>NUCLEOTIDE SEQUENCE [LARGE SCALE GENOMIC DNA]</scope>
    <source>
        <strain evidence="1 4">CL09T03C01</strain>
    </source>
</reference>
<dbReference type="AlphaFoldDB" id="A0A108TAM0"/>
<evidence type="ECO:0000313" key="6">
    <source>
        <dbReference type="Proteomes" id="UP000284777"/>
    </source>
</evidence>
<dbReference type="PATRIC" id="fig|46506.5.peg.816"/>
<dbReference type="Gene3D" id="3.30.470.10">
    <property type="match status" value="1"/>
</dbReference>
<reference evidence="1" key="2">
    <citation type="submission" date="2016-01" db="EMBL/GenBank/DDBJ databases">
        <authorList>
            <person name="McClelland M."/>
            <person name="Jain A."/>
            <person name="Saraogi P."/>
            <person name="Mendelson R."/>
            <person name="Westerman R."/>
            <person name="SanMiguel P."/>
            <person name="Csonka L."/>
        </authorList>
    </citation>
    <scope>NUCLEOTIDE SEQUENCE</scope>
    <source>
        <strain evidence="1">CL09T03C01</strain>
    </source>
</reference>
<evidence type="ECO:0000313" key="3">
    <source>
        <dbReference type="EMBL" id="RHM16723.1"/>
    </source>
</evidence>
<comment type="caution">
    <text evidence="1">The sequence shown here is derived from an EMBL/GenBank/DDBJ whole genome shotgun (WGS) entry which is preliminary data.</text>
</comment>
<dbReference type="STRING" id="46506.AA415_00760"/>
<dbReference type="Proteomes" id="UP000284604">
    <property type="component" value="Unassembled WGS sequence"/>
</dbReference>
<dbReference type="InterPro" id="IPR001544">
    <property type="entry name" value="Aminotrans_IV"/>
</dbReference>
<dbReference type="Proteomes" id="UP000284777">
    <property type="component" value="Unassembled WGS sequence"/>
</dbReference>
<evidence type="ECO:0000313" key="1">
    <source>
        <dbReference type="EMBL" id="KWR56453.1"/>
    </source>
</evidence>
<dbReference type="InterPro" id="IPR036038">
    <property type="entry name" value="Aminotransferase-like"/>
</dbReference>
<dbReference type="EMBL" id="QSBD01000011">
    <property type="protein sequence ID" value="RGW97040.1"/>
    <property type="molecule type" value="Genomic_DNA"/>
</dbReference>
<protein>
    <submittedName>
        <fullName evidence="2">4-amino-4-deoxychorismate lyase</fullName>
    </submittedName>
</protein>
<sequence>MCRFIETIRVDCGEVRNTAYHERRMNDTRTHFWPESPALQLAGYLPAIPGSGVHKLRIVYGQNGIEEVTCTPYTLRPVRSLALIQADDIDYACKSTDRSALNRLFARRGAYDDILIVRRHLLTDTSIANIALFDGSHWHTPQHPLLKGTKRAELLDKGILTEKDIRMEELPAYSTVRLFNAMIDWGEVELPADCLHPVF</sequence>
<evidence type="ECO:0000313" key="5">
    <source>
        <dbReference type="Proteomes" id="UP000284604"/>
    </source>
</evidence>
<evidence type="ECO:0000313" key="4">
    <source>
        <dbReference type="Proteomes" id="UP000056419"/>
    </source>
</evidence>
<dbReference type="Gene3D" id="3.20.10.10">
    <property type="entry name" value="D-amino Acid Aminotransferase, subunit A, domain 2"/>
    <property type="match status" value="1"/>
</dbReference>
<dbReference type="RefSeq" id="WP_016661942.1">
    <property type="nucleotide sequence ID" value="NZ_BAABYC010000001.1"/>
</dbReference>
<dbReference type="SUPFAM" id="SSF56752">
    <property type="entry name" value="D-aminoacid aminotransferase-like PLP-dependent enzymes"/>
    <property type="match status" value="1"/>
</dbReference>
<keyword evidence="2" id="KW-0456">Lyase</keyword>
<keyword evidence="4" id="KW-1185">Reference proteome</keyword>
<accession>A0A108TAM0</accession>
<organism evidence="1 4">
    <name type="scientific">Bacteroides stercoris</name>
    <dbReference type="NCBI Taxonomy" id="46506"/>
    <lineage>
        <taxon>Bacteria</taxon>
        <taxon>Pseudomonadati</taxon>
        <taxon>Bacteroidota</taxon>
        <taxon>Bacteroidia</taxon>
        <taxon>Bacteroidales</taxon>
        <taxon>Bacteroidaceae</taxon>
        <taxon>Bacteroides</taxon>
    </lineage>
</organism>
<dbReference type="Proteomes" id="UP000056419">
    <property type="component" value="Unassembled WGS sequence"/>
</dbReference>
<dbReference type="GO" id="GO:0016829">
    <property type="term" value="F:lyase activity"/>
    <property type="evidence" value="ECO:0007669"/>
    <property type="project" value="UniProtKB-KW"/>
</dbReference>
<evidence type="ECO:0000313" key="2">
    <source>
        <dbReference type="EMBL" id="RGW97040.1"/>
    </source>
</evidence>
<name>A0A108TAM0_BACSE</name>
<gene>
    <name evidence="1" type="ORF">AA415_00760</name>
    <name evidence="2" type="ORF">DWV41_08735</name>
    <name evidence="3" type="ORF">DWZ78_13040</name>
</gene>
<proteinExistence type="predicted"/>
<dbReference type="EMBL" id="LRGC01000003">
    <property type="protein sequence ID" value="KWR56453.1"/>
    <property type="molecule type" value="Genomic_DNA"/>
</dbReference>